<accession>A0A2T0AFL3</accession>
<name>A0A2T0AFL3_RHOTO</name>
<feature type="region of interest" description="Disordered" evidence="1">
    <location>
        <begin position="239"/>
        <end position="264"/>
    </location>
</feature>
<evidence type="ECO:0000313" key="2">
    <source>
        <dbReference type="EMBL" id="PRQ76799.1"/>
    </source>
</evidence>
<dbReference type="EMBL" id="LCTV02000002">
    <property type="protein sequence ID" value="PRQ76799.1"/>
    <property type="molecule type" value="Genomic_DNA"/>
</dbReference>
<dbReference type="Proteomes" id="UP000239560">
    <property type="component" value="Unassembled WGS sequence"/>
</dbReference>
<protein>
    <submittedName>
        <fullName evidence="2">Uncharacterized protein</fullName>
    </submittedName>
</protein>
<dbReference type="Gene3D" id="3.60.130.30">
    <property type="match status" value="1"/>
</dbReference>
<evidence type="ECO:0000256" key="1">
    <source>
        <dbReference type="SAM" id="MobiDB-lite"/>
    </source>
</evidence>
<proteinExistence type="predicted"/>
<reference evidence="2 3" key="1">
    <citation type="journal article" date="2018" name="Elife">
        <title>Functional genomics of lipid metabolism in the oleaginous yeast Rhodosporidium toruloides.</title>
        <authorList>
            <person name="Coradetti S.T."/>
            <person name="Pinel D."/>
            <person name="Geiselman G."/>
            <person name="Ito M."/>
            <person name="Mondo S."/>
            <person name="Reilly M.C."/>
            <person name="Cheng Y.F."/>
            <person name="Bauer S."/>
            <person name="Grigoriev I."/>
            <person name="Gladden J.M."/>
            <person name="Simmons B.A."/>
            <person name="Brem R."/>
            <person name="Arkin A.P."/>
            <person name="Skerker J.M."/>
        </authorList>
    </citation>
    <scope>NUCLEOTIDE SEQUENCE [LARGE SCALE GENOMIC DNA]</scope>
    <source>
        <strain evidence="2 3">NBRC 0880</strain>
    </source>
</reference>
<evidence type="ECO:0000313" key="3">
    <source>
        <dbReference type="Proteomes" id="UP000239560"/>
    </source>
</evidence>
<comment type="caution">
    <text evidence="2">The sequence shown here is derived from an EMBL/GenBank/DDBJ whole genome shotgun (WGS) entry which is preliminary data.</text>
</comment>
<dbReference type="AlphaFoldDB" id="A0A2T0AFL3"/>
<organism evidence="2 3">
    <name type="scientific">Rhodotorula toruloides</name>
    <name type="common">Yeast</name>
    <name type="synonym">Rhodosporidium toruloides</name>
    <dbReference type="NCBI Taxonomy" id="5286"/>
    <lineage>
        <taxon>Eukaryota</taxon>
        <taxon>Fungi</taxon>
        <taxon>Dikarya</taxon>
        <taxon>Basidiomycota</taxon>
        <taxon>Pucciniomycotina</taxon>
        <taxon>Microbotryomycetes</taxon>
        <taxon>Sporidiobolales</taxon>
        <taxon>Sporidiobolaceae</taxon>
        <taxon>Rhodotorula</taxon>
    </lineage>
</organism>
<gene>
    <name evidence="2" type="ORF">AAT19DRAFT_12217</name>
</gene>
<dbReference type="OrthoDB" id="3258445at2759"/>
<sequence length="264" mass="29482">MWANSRCAALRMRGFRAEVDGVQVDGDDVHFQSHPEVVVGDLKYAKNLGKKLDLIFEAASKATWAVSQDAYTKLKEEYDMKLRGGPWDKRIKNRHNMWQGLVFTHNLPCDPHFDTKDPNNILIPQFPLGVFEGGQLVLEQFGLSSEYAAGDMVFLLTRRVKHAVLKFSPEGCRHTMICLWQESFLGLDRLAADWEAINNGTQPTHGDVAGLSAAKRAADQVAAKRRRVSTEPVVEIEVGTRRGGGREREGKARGRAVLRDGVRG</sequence>